<evidence type="ECO:0000313" key="4">
    <source>
        <dbReference type="EnsemblFungi" id="EJT69284"/>
    </source>
</evidence>
<dbReference type="EMBL" id="GL385404">
    <property type="protein sequence ID" value="EJT69284.1"/>
    <property type="molecule type" value="Genomic_DNA"/>
</dbReference>
<evidence type="ECO:0000259" key="2">
    <source>
        <dbReference type="Pfam" id="PF13472"/>
    </source>
</evidence>
<evidence type="ECO:0000256" key="1">
    <source>
        <dbReference type="SAM" id="SignalP"/>
    </source>
</evidence>
<feature type="domain" description="SGNH hydrolase-type esterase" evidence="2">
    <location>
        <begin position="55"/>
        <end position="265"/>
    </location>
</feature>
<dbReference type="RefSeq" id="XP_009229069.1">
    <property type="nucleotide sequence ID" value="XM_009230805.1"/>
</dbReference>
<dbReference type="Pfam" id="PF13472">
    <property type="entry name" value="Lipase_GDSL_2"/>
    <property type="match status" value="1"/>
</dbReference>
<name>J3PHC4_GAET3</name>
<sequence length="433" mass="45409">MTRLAHVQRATAAVLALLAAAHNISATPAGPSPAQKPLTAAAAAAAAAAAGFVSLGDSYSAGIGTGVDGAEGDCRLGLHGYPALIHADLASRHSPAAVAFQWRSCTGATADGLLHAGGQIASLDGALPADFATLSVGGNDLGFFDVINACVFRFYSYYSGTCEAALGRAAELVAGDAFELRLQVALLELLDGVAWERRPRFAVAVTGYARFFDATTAECDGLSLGVWWGGPRLSRALRARMNELVLAANAKLRAVVARVNGRFAGAARPKALFVDYDGGFDGHRFCELGVAEPDYGRSDTWFFLVGGPDNGGNSTGDADDGAPPEGALLVDPDSCLGPARESGDWGLLATCYMAMAKKRDPTLRPAHVLITPTLQEGNSGWYVPTSYAKVFHPRSLGHEHIRDSIYREWKRVFGEDLISGVEAGSSVIQLRVS</sequence>
<feature type="chain" id="PRO_5015095294" description="SGNH hydrolase-type esterase domain-containing protein" evidence="1">
    <location>
        <begin position="27"/>
        <end position="433"/>
    </location>
</feature>
<keyword evidence="1" id="KW-0732">Signal</keyword>
<dbReference type="AlphaFoldDB" id="J3PHC4"/>
<dbReference type="GeneID" id="20353361"/>
<reference evidence="4" key="4">
    <citation type="journal article" date="2015" name="G3 (Bethesda)">
        <title>Genome sequences of three phytopathogenic species of the Magnaporthaceae family of fungi.</title>
        <authorList>
            <person name="Okagaki L.H."/>
            <person name="Nunes C.C."/>
            <person name="Sailsbery J."/>
            <person name="Clay B."/>
            <person name="Brown D."/>
            <person name="John T."/>
            <person name="Oh Y."/>
            <person name="Young N."/>
            <person name="Fitzgerald M."/>
            <person name="Haas B.J."/>
            <person name="Zeng Q."/>
            <person name="Young S."/>
            <person name="Adiconis X."/>
            <person name="Fan L."/>
            <person name="Levin J.Z."/>
            <person name="Mitchell T.K."/>
            <person name="Okubara P.A."/>
            <person name="Farman M.L."/>
            <person name="Kohn L.M."/>
            <person name="Birren B."/>
            <person name="Ma L.-J."/>
            <person name="Dean R.A."/>
        </authorList>
    </citation>
    <scope>NUCLEOTIDE SEQUENCE</scope>
    <source>
        <strain evidence="4">R3-111a-1</strain>
    </source>
</reference>
<dbReference type="Gene3D" id="3.40.50.1110">
    <property type="entry name" value="SGNH hydrolase"/>
    <property type="match status" value="1"/>
</dbReference>
<evidence type="ECO:0000313" key="5">
    <source>
        <dbReference type="Proteomes" id="UP000006039"/>
    </source>
</evidence>
<dbReference type="Proteomes" id="UP000006039">
    <property type="component" value="Unassembled WGS sequence"/>
</dbReference>
<dbReference type="InterPro" id="IPR013830">
    <property type="entry name" value="SGNH_hydro"/>
</dbReference>
<dbReference type="EnsemblFungi" id="EJT69284">
    <property type="protein sequence ID" value="EJT69284"/>
    <property type="gene ID" value="GGTG_12903"/>
</dbReference>
<reference evidence="5" key="1">
    <citation type="submission" date="2010-07" db="EMBL/GenBank/DDBJ databases">
        <title>The genome sequence of Gaeumannomyces graminis var. tritici strain R3-111a-1.</title>
        <authorList>
            <consortium name="The Broad Institute Genome Sequencing Platform"/>
            <person name="Ma L.-J."/>
            <person name="Dead R."/>
            <person name="Young S."/>
            <person name="Zeng Q."/>
            <person name="Koehrsen M."/>
            <person name="Alvarado L."/>
            <person name="Berlin A."/>
            <person name="Chapman S.B."/>
            <person name="Chen Z."/>
            <person name="Freedman E."/>
            <person name="Gellesch M."/>
            <person name="Goldberg J."/>
            <person name="Griggs A."/>
            <person name="Gujja S."/>
            <person name="Heilman E.R."/>
            <person name="Heiman D."/>
            <person name="Hepburn T."/>
            <person name="Howarth C."/>
            <person name="Jen D."/>
            <person name="Larson L."/>
            <person name="Mehta T."/>
            <person name="Neiman D."/>
            <person name="Pearson M."/>
            <person name="Roberts A."/>
            <person name="Saif S."/>
            <person name="Shea T."/>
            <person name="Shenoy N."/>
            <person name="Sisk P."/>
            <person name="Stolte C."/>
            <person name="Sykes S."/>
            <person name="Walk T."/>
            <person name="White J."/>
            <person name="Yandava C."/>
            <person name="Haas B."/>
            <person name="Nusbaum C."/>
            <person name="Birren B."/>
        </authorList>
    </citation>
    <scope>NUCLEOTIDE SEQUENCE [LARGE SCALE GENOMIC DNA]</scope>
    <source>
        <strain evidence="5">R3-111a-1</strain>
    </source>
</reference>
<gene>
    <name evidence="4" type="primary">20353361</name>
    <name evidence="3" type="ORF">GGTG_12903</name>
</gene>
<dbReference type="GO" id="GO:0006629">
    <property type="term" value="P:lipid metabolic process"/>
    <property type="evidence" value="ECO:0007669"/>
    <property type="project" value="TreeGrafter"/>
</dbReference>
<keyword evidence="5" id="KW-1185">Reference proteome</keyword>
<dbReference type="CDD" id="cd01823">
    <property type="entry name" value="SEST_like"/>
    <property type="match status" value="1"/>
</dbReference>
<protein>
    <recommendedName>
        <fullName evidence="2">SGNH hydrolase-type esterase domain-containing protein</fullName>
    </recommendedName>
</protein>
<dbReference type="InterPro" id="IPR036514">
    <property type="entry name" value="SGNH_hydro_sf"/>
</dbReference>
<dbReference type="eggNOG" id="ENOG502SPMP">
    <property type="taxonomic scope" value="Eukaryota"/>
</dbReference>
<accession>J3PHC4</accession>
<evidence type="ECO:0000313" key="3">
    <source>
        <dbReference type="EMBL" id="EJT69284.1"/>
    </source>
</evidence>
<reference evidence="3" key="3">
    <citation type="submission" date="2010-09" db="EMBL/GenBank/DDBJ databases">
        <title>Annotation of Gaeumannomyces graminis var. tritici R3-111a-1.</title>
        <authorList>
            <consortium name="The Broad Institute Genome Sequencing Platform"/>
            <person name="Ma L.-J."/>
            <person name="Dead R."/>
            <person name="Young S.K."/>
            <person name="Zeng Q."/>
            <person name="Gargeya S."/>
            <person name="Fitzgerald M."/>
            <person name="Haas B."/>
            <person name="Abouelleil A."/>
            <person name="Alvarado L."/>
            <person name="Arachchi H.M."/>
            <person name="Berlin A."/>
            <person name="Brown A."/>
            <person name="Chapman S.B."/>
            <person name="Chen Z."/>
            <person name="Dunbar C."/>
            <person name="Freedman E."/>
            <person name="Gearin G."/>
            <person name="Gellesch M."/>
            <person name="Goldberg J."/>
            <person name="Griggs A."/>
            <person name="Gujja S."/>
            <person name="Heiman D."/>
            <person name="Howarth C."/>
            <person name="Larson L."/>
            <person name="Lui A."/>
            <person name="MacDonald P.J.P."/>
            <person name="Mehta T."/>
            <person name="Montmayeur A."/>
            <person name="Murphy C."/>
            <person name="Neiman D."/>
            <person name="Pearson M."/>
            <person name="Priest M."/>
            <person name="Roberts A."/>
            <person name="Saif S."/>
            <person name="Shea T."/>
            <person name="Shenoy N."/>
            <person name="Sisk P."/>
            <person name="Stolte C."/>
            <person name="Sykes S."/>
            <person name="Yandava C."/>
            <person name="Wortman J."/>
            <person name="Nusbaum C."/>
            <person name="Birren B."/>
        </authorList>
    </citation>
    <scope>NUCLEOTIDE SEQUENCE</scope>
    <source>
        <strain evidence="3">R3-111a-1</strain>
    </source>
</reference>
<dbReference type="SUPFAM" id="SSF52266">
    <property type="entry name" value="SGNH hydrolase"/>
    <property type="match status" value="1"/>
</dbReference>
<organism evidence="3">
    <name type="scientific">Gaeumannomyces tritici (strain R3-111a-1)</name>
    <name type="common">Wheat and barley take-all root rot fungus</name>
    <name type="synonym">Gaeumannomyces graminis var. tritici</name>
    <dbReference type="NCBI Taxonomy" id="644352"/>
    <lineage>
        <taxon>Eukaryota</taxon>
        <taxon>Fungi</taxon>
        <taxon>Dikarya</taxon>
        <taxon>Ascomycota</taxon>
        <taxon>Pezizomycotina</taxon>
        <taxon>Sordariomycetes</taxon>
        <taxon>Sordariomycetidae</taxon>
        <taxon>Magnaporthales</taxon>
        <taxon>Magnaporthaceae</taxon>
        <taxon>Gaeumannomyces</taxon>
    </lineage>
</organism>
<reference evidence="4" key="5">
    <citation type="submission" date="2018-04" db="UniProtKB">
        <authorList>
            <consortium name="EnsemblFungi"/>
        </authorList>
    </citation>
    <scope>IDENTIFICATION</scope>
    <source>
        <strain evidence="4">R3-111a-1</strain>
    </source>
</reference>
<reference evidence="3" key="2">
    <citation type="submission" date="2010-07" db="EMBL/GenBank/DDBJ databases">
        <authorList>
            <consortium name="The Broad Institute Genome Sequencing Platform"/>
            <consortium name="Broad Institute Genome Sequencing Center for Infectious Disease"/>
            <person name="Ma L.-J."/>
            <person name="Dead R."/>
            <person name="Young S."/>
            <person name="Zeng Q."/>
            <person name="Koehrsen M."/>
            <person name="Alvarado L."/>
            <person name="Berlin A."/>
            <person name="Chapman S.B."/>
            <person name="Chen Z."/>
            <person name="Freedman E."/>
            <person name="Gellesch M."/>
            <person name="Goldberg J."/>
            <person name="Griggs A."/>
            <person name="Gujja S."/>
            <person name="Heilman E.R."/>
            <person name="Heiman D."/>
            <person name="Hepburn T."/>
            <person name="Howarth C."/>
            <person name="Jen D."/>
            <person name="Larson L."/>
            <person name="Mehta T."/>
            <person name="Neiman D."/>
            <person name="Pearson M."/>
            <person name="Roberts A."/>
            <person name="Saif S."/>
            <person name="Shea T."/>
            <person name="Shenoy N."/>
            <person name="Sisk P."/>
            <person name="Stolte C."/>
            <person name="Sykes S."/>
            <person name="Walk T."/>
            <person name="White J."/>
            <person name="Yandava C."/>
            <person name="Haas B."/>
            <person name="Nusbaum C."/>
            <person name="Birren B."/>
        </authorList>
    </citation>
    <scope>NUCLEOTIDE SEQUENCE</scope>
    <source>
        <strain evidence="3">R3-111a-1</strain>
    </source>
</reference>
<dbReference type="GO" id="GO:0016788">
    <property type="term" value="F:hydrolase activity, acting on ester bonds"/>
    <property type="evidence" value="ECO:0007669"/>
    <property type="project" value="InterPro"/>
</dbReference>
<feature type="signal peptide" evidence="1">
    <location>
        <begin position="1"/>
        <end position="26"/>
    </location>
</feature>
<dbReference type="PANTHER" id="PTHR37981">
    <property type="entry name" value="LIPASE 2"/>
    <property type="match status" value="1"/>
</dbReference>
<dbReference type="VEuPathDB" id="FungiDB:GGTG_12903"/>
<dbReference type="PANTHER" id="PTHR37981:SF1">
    <property type="entry name" value="SGNH HYDROLASE-TYPE ESTERASE DOMAIN-CONTAINING PROTEIN"/>
    <property type="match status" value="1"/>
</dbReference>
<dbReference type="InterPro" id="IPR037460">
    <property type="entry name" value="SEST-like"/>
</dbReference>
<dbReference type="HOGENOM" id="CLU_039960_0_0_1"/>
<proteinExistence type="predicted"/>
<dbReference type="OrthoDB" id="21678at2759"/>